<dbReference type="CDD" id="cd04212">
    <property type="entry name" value="CuRO_UO_II"/>
    <property type="match status" value="1"/>
</dbReference>
<keyword evidence="9 12" id="KW-1133">Transmembrane helix</keyword>
<feature type="domain" description="Cytochrome oxidase subunit II transmembrane region profile" evidence="14">
    <location>
        <begin position="22"/>
        <end position="119"/>
    </location>
</feature>
<gene>
    <name evidence="15" type="ORF">Ga0080559_TMP3610</name>
</gene>
<keyword evidence="16" id="KW-1185">Reference proteome</keyword>
<evidence type="ECO:0000256" key="7">
    <source>
        <dbReference type="ARBA" id="ARBA00022729"/>
    </source>
</evidence>
<dbReference type="RefSeq" id="WP_076624269.1">
    <property type="nucleotide sequence ID" value="NZ_BMEW01000008.1"/>
</dbReference>
<dbReference type="InterPro" id="IPR008972">
    <property type="entry name" value="Cupredoxin"/>
</dbReference>
<keyword evidence="4" id="KW-1003">Cell membrane</keyword>
<dbReference type="GO" id="GO:0004129">
    <property type="term" value="F:cytochrome-c oxidase activity"/>
    <property type="evidence" value="ECO:0007669"/>
    <property type="project" value="InterPro"/>
</dbReference>
<dbReference type="GO" id="GO:0005886">
    <property type="term" value="C:plasma membrane"/>
    <property type="evidence" value="ECO:0007669"/>
    <property type="project" value="UniProtKB-SubCell"/>
</dbReference>
<name>A0A1U7D8L7_9RHOB</name>
<dbReference type="KEGG" id="tpro:Ga0080559_TMP3610"/>
<dbReference type="Gene3D" id="2.60.40.420">
    <property type="entry name" value="Cupredoxins - blue copper proteins"/>
    <property type="match status" value="1"/>
</dbReference>
<accession>A0A1U7D8L7</accession>
<dbReference type="Gene3D" id="1.10.287.90">
    <property type="match status" value="1"/>
</dbReference>
<evidence type="ECO:0000256" key="6">
    <source>
        <dbReference type="ARBA" id="ARBA00022692"/>
    </source>
</evidence>
<keyword evidence="3" id="KW-0813">Transport</keyword>
<evidence type="ECO:0000313" key="15">
    <source>
        <dbReference type="EMBL" id="APX24406.1"/>
    </source>
</evidence>
<comment type="subcellular location">
    <subcellularLocation>
        <location evidence="1">Cell membrane</location>
        <topology evidence="1">Multi-pass membrane protein</topology>
    </subcellularLocation>
</comment>
<dbReference type="AlphaFoldDB" id="A0A1U7D8L7"/>
<dbReference type="InterPro" id="IPR036257">
    <property type="entry name" value="Cyt_c_oxidase_su2_TM_sf"/>
</dbReference>
<evidence type="ECO:0000256" key="4">
    <source>
        <dbReference type="ARBA" id="ARBA00022475"/>
    </source>
</evidence>
<dbReference type="OrthoDB" id="9783445at2"/>
<keyword evidence="10 15" id="KW-0560">Oxidoreductase</keyword>
<evidence type="ECO:0000256" key="11">
    <source>
        <dbReference type="ARBA" id="ARBA00023136"/>
    </source>
</evidence>
<dbReference type="InterPro" id="IPR045187">
    <property type="entry name" value="CcO_II"/>
</dbReference>
<dbReference type="SUPFAM" id="SSF81464">
    <property type="entry name" value="Cytochrome c oxidase subunit II-like, transmembrane region"/>
    <property type="match status" value="1"/>
</dbReference>
<evidence type="ECO:0000256" key="2">
    <source>
        <dbReference type="ARBA" id="ARBA00007866"/>
    </source>
</evidence>
<evidence type="ECO:0000259" key="14">
    <source>
        <dbReference type="PROSITE" id="PS50999"/>
    </source>
</evidence>
<evidence type="ECO:0000256" key="9">
    <source>
        <dbReference type="ARBA" id="ARBA00022989"/>
    </source>
</evidence>
<evidence type="ECO:0000256" key="3">
    <source>
        <dbReference type="ARBA" id="ARBA00022448"/>
    </source>
</evidence>
<dbReference type="Proteomes" id="UP000186559">
    <property type="component" value="Chromosome"/>
</dbReference>
<proteinExistence type="inferred from homology"/>
<evidence type="ECO:0000256" key="10">
    <source>
        <dbReference type="ARBA" id="ARBA00023002"/>
    </source>
</evidence>
<dbReference type="GO" id="GO:0005507">
    <property type="term" value="F:copper ion binding"/>
    <property type="evidence" value="ECO:0007669"/>
    <property type="project" value="InterPro"/>
</dbReference>
<dbReference type="InterPro" id="IPR011759">
    <property type="entry name" value="Cyt_c_oxidase_su2_TM_dom"/>
</dbReference>
<dbReference type="PANTHER" id="PTHR22888">
    <property type="entry name" value="CYTOCHROME C OXIDASE, SUBUNIT II"/>
    <property type="match status" value="1"/>
</dbReference>
<evidence type="ECO:0000256" key="8">
    <source>
        <dbReference type="ARBA" id="ARBA00022982"/>
    </source>
</evidence>
<dbReference type="EMBL" id="CP014796">
    <property type="protein sequence ID" value="APX24406.1"/>
    <property type="molecule type" value="Genomic_DNA"/>
</dbReference>
<dbReference type="GO" id="GO:0042773">
    <property type="term" value="P:ATP synthesis coupled electron transport"/>
    <property type="evidence" value="ECO:0007669"/>
    <property type="project" value="TreeGrafter"/>
</dbReference>
<keyword evidence="5" id="KW-0679">Respiratory chain</keyword>
<dbReference type="PROSITE" id="PS50999">
    <property type="entry name" value="COX2_TM"/>
    <property type="match status" value="1"/>
</dbReference>
<keyword evidence="6 12" id="KW-0812">Transmembrane</keyword>
<protein>
    <submittedName>
        <fullName evidence="15">Cytochrome o ubiquinol oxidase subunit 2</fullName>
        <ecNumber evidence="15">1.10.3.-</ecNumber>
    </submittedName>
</protein>
<evidence type="ECO:0000256" key="12">
    <source>
        <dbReference type="SAM" id="Phobius"/>
    </source>
</evidence>
<evidence type="ECO:0000259" key="13">
    <source>
        <dbReference type="PROSITE" id="PS50857"/>
    </source>
</evidence>
<evidence type="ECO:0000256" key="5">
    <source>
        <dbReference type="ARBA" id="ARBA00022660"/>
    </source>
</evidence>
<feature type="domain" description="Cytochrome oxidase subunit II copper A binding" evidence="13">
    <location>
        <begin position="126"/>
        <end position="238"/>
    </location>
</feature>
<reference evidence="15 16" key="1">
    <citation type="submission" date="2016-03" db="EMBL/GenBank/DDBJ databases">
        <title>Deep-sea bacteria in the southern Pacific.</title>
        <authorList>
            <person name="Tang K."/>
        </authorList>
    </citation>
    <scope>NUCLEOTIDE SEQUENCE [LARGE SCALE GENOMIC DNA]</scope>
    <source>
        <strain evidence="15 16">JLT2016</strain>
    </source>
</reference>
<comment type="similarity">
    <text evidence="2">Belongs to the cytochrome c oxidase subunit 2 family.</text>
</comment>
<sequence>MPARRARSALCRVPFLALLAWPGIARAESFLNPAGPVAALQYQHLLVVTAITLVVVIPVFVLTPWLVHRYRYGRRMPSYRPGWDMSKLFEWLSWSVPVVVVVVLGVLLWIRTHQLDPYAPVHGASGTPYEVEVIGYDWKWLFIYPEEGVASVGELAFPADRPLKLSLTSQTVMQSFFIPRLGGQIYAMNRMRTELNLAADKPGAFGGRNTQYNGRGFAMQSFTARAMSDTDFVAWVEAARSEGVPFDDAAREALESEGTKLDLRHALGMEDGTVVHFASAPETLFRETAGLEEHHQ</sequence>
<keyword evidence="11 12" id="KW-0472">Membrane</keyword>
<evidence type="ECO:0000313" key="16">
    <source>
        <dbReference type="Proteomes" id="UP000186559"/>
    </source>
</evidence>
<dbReference type="SUPFAM" id="SSF49503">
    <property type="entry name" value="Cupredoxins"/>
    <property type="match status" value="1"/>
</dbReference>
<dbReference type="PANTHER" id="PTHR22888:SF18">
    <property type="entry name" value="CYTOCHROME BO(3) UBIQUINOL OXIDASE SUBUNIT 2"/>
    <property type="match status" value="1"/>
</dbReference>
<keyword evidence="7" id="KW-0732">Signal</keyword>
<dbReference type="EC" id="1.10.3.-" evidence="15"/>
<organism evidence="15 16">
    <name type="scientific">Salipiger profundus</name>
    <dbReference type="NCBI Taxonomy" id="1229727"/>
    <lineage>
        <taxon>Bacteria</taxon>
        <taxon>Pseudomonadati</taxon>
        <taxon>Pseudomonadota</taxon>
        <taxon>Alphaproteobacteria</taxon>
        <taxon>Rhodobacterales</taxon>
        <taxon>Roseobacteraceae</taxon>
        <taxon>Salipiger</taxon>
    </lineage>
</organism>
<feature type="transmembrane region" description="Helical" evidence="12">
    <location>
        <begin position="43"/>
        <end position="67"/>
    </location>
</feature>
<feature type="transmembrane region" description="Helical" evidence="12">
    <location>
        <begin position="88"/>
        <end position="110"/>
    </location>
</feature>
<dbReference type="GO" id="GO:0016491">
    <property type="term" value="F:oxidoreductase activity"/>
    <property type="evidence" value="ECO:0007669"/>
    <property type="project" value="UniProtKB-KW"/>
</dbReference>
<keyword evidence="8" id="KW-0249">Electron transport</keyword>
<dbReference type="InterPro" id="IPR002429">
    <property type="entry name" value="CcO_II-like_C"/>
</dbReference>
<dbReference type="InterPro" id="IPR034227">
    <property type="entry name" value="CuRO_UO_II"/>
</dbReference>
<dbReference type="STRING" id="1229727.Ga0080559_TMP3610"/>
<dbReference type="PROSITE" id="PS50857">
    <property type="entry name" value="COX2_CUA"/>
    <property type="match status" value="1"/>
</dbReference>
<evidence type="ECO:0000256" key="1">
    <source>
        <dbReference type="ARBA" id="ARBA00004651"/>
    </source>
</evidence>